<evidence type="ECO:0000256" key="2">
    <source>
        <dbReference type="ARBA" id="ARBA00022448"/>
    </source>
</evidence>
<protein>
    <submittedName>
        <fullName evidence="9">Lactose transport system permease protein LacF</fullName>
    </submittedName>
</protein>
<feature type="transmembrane region" description="Helical" evidence="7">
    <location>
        <begin position="25"/>
        <end position="47"/>
    </location>
</feature>
<dbReference type="InterPro" id="IPR051393">
    <property type="entry name" value="ABC_transporter_permease"/>
</dbReference>
<feature type="transmembrane region" description="Helical" evidence="7">
    <location>
        <begin position="273"/>
        <end position="295"/>
    </location>
</feature>
<dbReference type="Gene3D" id="1.10.3720.10">
    <property type="entry name" value="MetI-like"/>
    <property type="match status" value="1"/>
</dbReference>
<dbReference type="Pfam" id="PF00528">
    <property type="entry name" value="BPD_transp_1"/>
    <property type="match status" value="1"/>
</dbReference>
<dbReference type="InterPro" id="IPR035906">
    <property type="entry name" value="MetI-like_sf"/>
</dbReference>
<accession>A0A644SYG6</accession>
<reference evidence="9" key="1">
    <citation type="submission" date="2019-08" db="EMBL/GenBank/DDBJ databases">
        <authorList>
            <person name="Kucharzyk K."/>
            <person name="Murdoch R.W."/>
            <person name="Higgins S."/>
            <person name="Loffler F."/>
        </authorList>
    </citation>
    <scope>NUCLEOTIDE SEQUENCE</scope>
</reference>
<evidence type="ECO:0000256" key="4">
    <source>
        <dbReference type="ARBA" id="ARBA00022692"/>
    </source>
</evidence>
<feature type="transmembrane region" description="Helical" evidence="7">
    <location>
        <begin position="119"/>
        <end position="139"/>
    </location>
</feature>
<comment type="subcellular location">
    <subcellularLocation>
        <location evidence="1">Cell membrane</location>
        <topology evidence="1">Multi-pass membrane protein</topology>
    </subcellularLocation>
</comment>
<feature type="transmembrane region" description="Helical" evidence="7">
    <location>
        <begin position="86"/>
        <end position="107"/>
    </location>
</feature>
<dbReference type="GO" id="GO:0005886">
    <property type="term" value="C:plasma membrane"/>
    <property type="evidence" value="ECO:0007669"/>
    <property type="project" value="UniProtKB-SubCell"/>
</dbReference>
<dbReference type="InterPro" id="IPR000515">
    <property type="entry name" value="MetI-like"/>
</dbReference>
<dbReference type="EMBL" id="VSSQ01000010">
    <property type="protein sequence ID" value="MPL59689.1"/>
    <property type="molecule type" value="Genomic_DNA"/>
</dbReference>
<evidence type="ECO:0000256" key="5">
    <source>
        <dbReference type="ARBA" id="ARBA00022989"/>
    </source>
</evidence>
<keyword evidence="4 7" id="KW-0812">Transmembrane</keyword>
<dbReference type="GO" id="GO:0055085">
    <property type="term" value="P:transmembrane transport"/>
    <property type="evidence" value="ECO:0007669"/>
    <property type="project" value="InterPro"/>
</dbReference>
<keyword evidence="3" id="KW-1003">Cell membrane</keyword>
<feature type="domain" description="ABC transmembrane type-1" evidence="8">
    <location>
        <begin position="82"/>
        <end position="294"/>
    </location>
</feature>
<dbReference type="CDD" id="cd06261">
    <property type="entry name" value="TM_PBP2"/>
    <property type="match status" value="1"/>
</dbReference>
<feature type="transmembrane region" description="Helical" evidence="7">
    <location>
        <begin position="168"/>
        <end position="192"/>
    </location>
</feature>
<dbReference type="AlphaFoldDB" id="A0A644SYG6"/>
<keyword evidence="5 7" id="KW-1133">Transmembrane helix</keyword>
<keyword evidence="2" id="KW-0813">Transport</keyword>
<evidence type="ECO:0000259" key="8">
    <source>
        <dbReference type="PROSITE" id="PS50928"/>
    </source>
</evidence>
<evidence type="ECO:0000256" key="3">
    <source>
        <dbReference type="ARBA" id="ARBA00022475"/>
    </source>
</evidence>
<dbReference type="PANTHER" id="PTHR30193">
    <property type="entry name" value="ABC TRANSPORTER PERMEASE PROTEIN"/>
    <property type="match status" value="1"/>
</dbReference>
<evidence type="ECO:0000256" key="6">
    <source>
        <dbReference type="ARBA" id="ARBA00023136"/>
    </source>
</evidence>
<organism evidence="9">
    <name type="scientific">bioreactor metagenome</name>
    <dbReference type="NCBI Taxonomy" id="1076179"/>
    <lineage>
        <taxon>unclassified sequences</taxon>
        <taxon>metagenomes</taxon>
        <taxon>ecological metagenomes</taxon>
    </lineage>
</organism>
<feature type="transmembrane region" description="Helical" evidence="7">
    <location>
        <begin position="213"/>
        <end position="232"/>
    </location>
</feature>
<name>A0A644SYG6_9ZZZZ</name>
<evidence type="ECO:0000256" key="7">
    <source>
        <dbReference type="SAM" id="Phobius"/>
    </source>
</evidence>
<proteinExistence type="predicted"/>
<dbReference type="SUPFAM" id="SSF161098">
    <property type="entry name" value="MetI-like"/>
    <property type="match status" value="1"/>
</dbReference>
<evidence type="ECO:0000256" key="1">
    <source>
        <dbReference type="ARBA" id="ARBA00004651"/>
    </source>
</evidence>
<sequence length="305" mass="34771">MERKSKLRRASESTLKVKHGRLTPYIMLLPAIAGLSLFVVYPLIFLVRTSFTDRSMLRRNPKFVGFSNYVELFNSQEFISVIKNSILYTLLFVACSIAIALLLAVWLNKKQRRYSFAQTAIFIPYIVSYVTISLVWLWLMDPQFGFLNSLLAFFGFEPYPWLSDVKTVIPSLVLVSVWKYVGYYMLLLIAALQNIPQSIYDAAKIDGASDRAVFFRITIPLVTPSLFFLLVVSTSEALRVFDPINIMTQGGPINSSSVFVYFIYEYAFKYFRIGYASAGGVILFAIIGVLVALYFNMLGKKVHYQ</sequence>
<keyword evidence="6 7" id="KW-0472">Membrane</keyword>
<dbReference type="SUPFAM" id="SSF160964">
    <property type="entry name" value="MalF N-terminal region-like"/>
    <property type="match status" value="1"/>
</dbReference>
<dbReference type="PANTHER" id="PTHR30193:SF37">
    <property type="entry name" value="INNER MEMBRANE ABC TRANSPORTER PERMEASE PROTEIN YCJO"/>
    <property type="match status" value="1"/>
</dbReference>
<evidence type="ECO:0000313" key="9">
    <source>
        <dbReference type="EMBL" id="MPL59689.1"/>
    </source>
</evidence>
<comment type="caution">
    <text evidence="9">The sequence shown here is derived from an EMBL/GenBank/DDBJ whole genome shotgun (WGS) entry which is preliminary data.</text>
</comment>
<dbReference type="PROSITE" id="PS50928">
    <property type="entry name" value="ABC_TM1"/>
    <property type="match status" value="1"/>
</dbReference>
<gene>
    <name evidence="9" type="primary">lacF_1</name>
    <name evidence="9" type="ORF">SDC9_05244</name>
</gene>